<gene>
    <name evidence="2" type="ORF">CKY47_21130</name>
</gene>
<organism evidence="2 3">
    <name type="scientific">Saccharothrix yanglingensis</name>
    <dbReference type="NCBI Taxonomy" id="659496"/>
    <lineage>
        <taxon>Bacteria</taxon>
        <taxon>Bacillati</taxon>
        <taxon>Actinomycetota</taxon>
        <taxon>Actinomycetes</taxon>
        <taxon>Pseudonocardiales</taxon>
        <taxon>Pseudonocardiaceae</taxon>
        <taxon>Saccharothrix</taxon>
    </lineage>
</organism>
<feature type="compositionally biased region" description="Basic residues" evidence="1">
    <location>
        <begin position="95"/>
        <end position="112"/>
    </location>
</feature>
<evidence type="ECO:0000313" key="3">
    <source>
        <dbReference type="Proteomes" id="UP001225605"/>
    </source>
</evidence>
<keyword evidence="3" id="KW-1185">Reference proteome</keyword>
<proteinExistence type="predicted"/>
<protein>
    <submittedName>
        <fullName evidence="2">Uncharacterized protein</fullName>
    </submittedName>
</protein>
<evidence type="ECO:0000313" key="2">
    <source>
        <dbReference type="EMBL" id="MDQ2586450.1"/>
    </source>
</evidence>
<sequence>MWRSRDVLVGHVDGEVRRDGFDGAFAVTGVLEPGHPGHGGGVRGVAVTGGVERTSSHPVGTGTGGRRCCGAGCRWRTSGWRAGRCSTCGRPAVRPGRRPRPRWSRRGTTRAG</sequence>
<accession>A0ABU0X2U4</accession>
<dbReference type="Proteomes" id="UP001225605">
    <property type="component" value="Unassembled WGS sequence"/>
</dbReference>
<reference evidence="2 3" key="1">
    <citation type="submission" date="2017-06" db="EMBL/GenBank/DDBJ databases">
        <title>Cultured bacterium strain Saccharothrix yanglingensis Hhs.015.</title>
        <authorList>
            <person name="Xia Y."/>
        </authorList>
    </citation>
    <scope>NUCLEOTIDE SEQUENCE [LARGE SCALE GENOMIC DNA]</scope>
    <source>
        <strain evidence="2 3">Hhs.015</strain>
    </source>
</reference>
<evidence type="ECO:0000256" key="1">
    <source>
        <dbReference type="SAM" id="MobiDB-lite"/>
    </source>
</evidence>
<feature type="region of interest" description="Disordered" evidence="1">
    <location>
        <begin position="88"/>
        <end position="112"/>
    </location>
</feature>
<dbReference type="EMBL" id="NSDM01000009">
    <property type="protein sequence ID" value="MDQ2586450.1"/>
    <property type="molecule type" value="Genomic_DNA"/>
</dbReference>
<comment type="caution">
    <text evidence="2">The sequence shown here is derived from an EMBL/GenBank/DDBJ whole genome shotgun (WGS) entry which is preliminary data.</text>
</comment>
<name>A0ABU0X2U4_9PSEU</name>